<name>A0A7S4EHG5_9STRA</name>
<organism evidence="1">
    <name type="scientific">Pseudo-nitzschia australis</name>
    <dbReference type="NCBI Taxonomy" id="44445"/>
    <lineage>
        <taxon>Eukaryota</taxon>
        <taxon>Sar</taxon>
        <taxon>Stramenopiles</taxon>
        <taxon>Ochrophyta</taxon>
        <taxon>Bacillariophyta</taxon>
        <taxon>Bacillariophyceae</taxon>
        <taxon>Bacillariophycidae</taxon>
        <taxon>Bacillariales</taxon>
        <taxon>Bacillariaceae</taxon>
        <taxon>Pseudo-nitzschia</taxon>
    </lineage>
</organism>
<gene>
    <name evidence="1" type="ORF">PAUS00366_LOCUS6572</name>
</gene>
<protein>
    <submittedName>
        <fullName evidence="1">Uncharacterized protein</fullName>
    </submittedName>
</protein>
<sequence>MCGFDSMHGFDFALCRNHPGTRSERRLASWWFRIGRILFRSNVVACRVDTINAPCPLHCIALHRITAQAKQHISNHNGLSCRGRTSSFLSHAGNPNRMQPVVSCMRCGRGTPSRIGAHTMLLLGGKLIIPLAVDYTQ</sequence>
<dbReference type="AlphaFoldDB" id="A0A7S4EHG5"/>
<dbReference type="EMBL" id="HBIX01008547">
    <property type="protein sequence ID" value="CAE0713820.1"/>
    <property type="molecule type" value="Transcribed_RNA"/>
</dbReference>
<reference evidence="1" key="1">
    <citation type="submission" date="2021-01" db="EMBL/GenBank/DDBJ databases">
        <authorList>
            <person name="Corre E."/>
            <person name="Pelletier E."/>
            <person name="Niang G."/>
            <person name="Scheremetjew M."/>
            <person name="Finn R."/>
            <person name="Kale V."/>
            <person name="Holt S."/>
            <person name="Cochrane G."/>
            <person name="Meng A."/>
            <person name="Brown T."/>
            <person name="Cohen L."/>
        </authorList>
    </citation>
    <scope>NUCLEOTIDE SEQUENCE</scope>
    <source>
        <strain evidence="1">10249 10 AB</strain>
    </source>
</reference>
<proteinExistence type="predicted"/>
<accession>A0A7S4EHG5</accession>
<evidence type="ECO:0000313" key="1">
    <source>
        <dbReference type="EMBL" id="CAE0713820.1"/>
    </source>
</evidence>